<protein>
    <recommendedName>
        <fullName evidence="1">Molybdopterin dinucleotide-binding domain-containing protein</fullName>
    </recommendedName>
</protein>
<proteinExistence type="predicted"/>
<dbReference type="InterPro" id="IPR006657">
    <property type="entry name" value="MoPterin_dinucl-bd_dom"/>
</dbReference>
<accession>A0ABS0SED4</accession>
<evidence type="ECO:0000313" key="2">
    <source>
        <dbReference type="EMBL" id="MBI1621657.1"/>
    </source>
</evidence>
<dbReference type="InterPro" id="IPR009010">
    <property type="entry name" value="Asp_de-COase-like_dom_sf"/>
</dbReference>
<comment type="caution">
    <text evidence="2">The sequence shown here is derived from an EMBL/GenBank/DDBJ whole genome shotgun (WGS) entry which is preliminary data.</text>
</comment>
<reference evidence="2 3" key="1">
    <citation type="submission" date="2020-10" db="EMBL/GenBank/DDBJ databases">
        <title>Aquamicrobium zhengzhouensis sp. nov., a exopolysaccharide producing bacterium isolated from farmland soil.</title>
        <authorList>
            <person name="Wang X."/>
        </authorList>
    </citation>
    <scope>NUCLEOTIDE SEQUENCE [LARGE SCALE GENOMIC DNA]</scope>
    <source>
        <strain evidence="3">cd-1</strain>
    </source>
</reference>
<dbReference type="SUPFAM" id="SSF53706">
    <property type="entry name" value="Formate dehydrogenase/DMSO reductase, domains 1-3"/>
    <property type="match status" value="1"/>
</dbReference>
<keyword evidence="3" id="KW-1185">Reference proteome</keyword>
<dbReference type="CDD" id="cd02787">
    <property type="entry name" value="MopB_CT_ydeP"/>
    <property type="match status" value="1"/>
</dbReference>
<feature type="domain" description="Molybdopterin dinucleotide-binding" evidence="1">
    <location>
        <begin position="152"/>
        <end position="260"/>
    </location>
</feature>
<evidence type="ECO:0000313" key="3">
    <source>
        <dbReference type="Proteomes" id="UP000601789"/>
    </source>
</evidence>
<dbReference type="SUPFAM" id="SSF50692">
    <property type="entry name" value="ADC-like"/>
    <property type="match status" value="1"/>
</dbReference>
<dbReference type="EMBL" id="JADGMQ010000009">
    <property type="protein sequence ID" value="MBI1621657.1"/>
    <property type="molecule type" value="Genomic_DNA"/>
</dbReference>
<sequence>MIGLAALERWWRCSVVLRPSAGARASCCCVPIADRHGVRHVRASRGKYKPASPHLCSEPRIVTKIAKASLLPNGRVPWDEWVGDYALVRDEIAAIFPADFRNFNARLDIPGGFARPVPARDRRWETDTGRANFKVPQALNASFDEGNDPDILRLITLRSNDQFNTTVYGYDDRLRGIHGSRMIVMMNRKDRERLGIEKDGTARLTTAVDDGINRSMGGFQVIDYDLPSGTIAAYYPECNALIPLWHYSQESKTPAAKSVPVRIAVERQR</sequence>
<organism evidence="2 3">
    <name type="scientific">Aquamicrobium zhengzhouense</name>
    <dbReference type="NCBI Taxonomy" id="2781738"/>
    <lineage>
        <taxon>Bacteria</taxon>
        <taxon>Pseudomonadati</taxon>
        <taxon>Pseudomonadota</taxon>
        <taxon>Alphaproteobacteria</taxon>
        <taxon>Hyphomicrobiales</taxon>
        <taxon>Phyllobacteriaceae</taxon>
        <taxon>Aquamicrobium</taxon>
    </lineage>
</organism>
<dbReference type="InterPro" id="IPR037951">
    <property type="entry name" value="MopB_CT_YdeP"/>
</dbReference>
<name>A0ABS0SED4_9HYPH</name>
<gene>
    <name evidence="2" type="ORF">IOD40_13420</name>
</gene>
<dbReference type="Pfam" id="PF01568">
    <property type="entry name" value="Molydop_binding"/>
    <property type="match status" value="1"/>
</dbReference>
<dbReference type="Proteomes" id="UP000601789">
    <property type="component" value="Unassembled WGS sequence"/>
</dbReference>
<evidence type="ECO:0000259" key="1">
    <source>
        <dbReference type="Pfam" id="PF01568"/>
    </source>
</evidence>